<dbReference type="EMBL" id="JABZSJ010000027">
    <property type="protein sequence ID" value="MBF1384399.1"/>
    <property type="molecule type" value="Genomic_DNA"/>
</dbReference>
<dbReference type="Pfam" id="PF14060">
    <property type="entry name" value="DUF4252"/>
    <property type="match status" value="1"/>
</dbReference>
<proteinExistence type="predicted"/>
<keyword evidence="1" id="KW-0732">Signal</keyword>
<evidence type="ECO:0000313" key="2">
    <source>
        <dbReference type="EMBL" id="MBF1384399.1"/>
    </source>
</evidence>
<organism evidence="2 3">
    <name type="scientific">Prevotella aurantiaca</name>
    <dbReference type="NCBI Taxonomy" id="596085"/>
    <lineage>
        <taxon>Bacteria</taxon>
        <taxon>Pseudomonadati</taxon>
        <taxon>Bacteroidota</taxon>
        <taxon>Bacteroidia</taxon>
        <taxon>Bacteroidales</taxon>
        <taxon>Prevotellaceae</taxon>
        <taxon>Prevotella</taxon>
    </lineage>
</organism>
<protein>
    <submittedName>
        <fullName evidence="2">DUF4252 domain-containing protein</fullName>
    </submittedName>
</protein>
<dbReference type="InterPro" id="IPR025348">
    <property type="entry name" value="DUF4252"/>
</dbReference>
<dbReference type="RefSeq" id="WP_273159598.1">
    <property type="nucleotide sequence ID" value="NZ_CAUOTG010000012.1"/>
</dbReference>
<reference evidence="2" key="1">
    <citation type="submission" date="2020-04" db="EMBL/GenBank/DDBJ databases">
        <title>Deep metagenomics examines the oral microbiome during advanced dental caries in children, revealing novel taxa and co-occurrences with host molecules.</title>
        <authorList>
            <person name="Baker J.L."/>
            <person name="Morton J.T."/>
            <person name="Dinis M."/>
            <person name="Alvarez R."/>
            <person name="Tran N.C."/>
            <person name="Knight R."/>
            <person name="Edlund A."/>
        </authorList>
    </citation>
    <scope>NUCLEOTIDE SEQUENCE</scope>
    <source>
        <strain evidence="2">JCVI_44_bin.5</strain>
    </source>
</reference>
<evidence type="ECO:0000313" key="3">
    <source>
        <dbReference type="Proteomes" id="UP000771736"/>
    </source>
</evidence>
<evidence type="ECO:0000256" key="1">
    <source>
        <dbReference type="SAM" id="SignalP"/>
    </source>
</evidence>
<feature type="signal peptide" evidence="1">
    <location>
        <begin position="1"/>
        <end position="19"/>
    </location>
</feature>
<name>A0A930MXJ7_9BACT</name>
<comment type="caution">
    <text evidence="2">The sequence shown here is derived from an EMBL/GenBank/DDBJ whole genome shotgun (WGS) entry which is preliminary data.</text>
</comment>
<gene>
    <name evidence="2" type="ORF">HXN26_06045</name>
</gene>
<feature type="chain" id="PRO_5037347540" evidence="1">
    <location>
        <begin position="20"/>
        <end position="166"/>
    </location>
</feature>
<dbReference type="AlphaFoldDB" id="A0A930MXJ7"/>
<accession>A0A930MXJ7</accession>
<sequence length="166" mass="18513">MRKLLFIFILALSTNLSSAAPTADASVYSLIDAFKDNKRAEYHNISSLLLTAAKAAIKDNGNDLITALKSINSVQILNLDNCSGCTKRRFLSHARRVYDRNSRELIRKNKKKSFSSIQLKMDNGVVRELAIIEADGSDYSVILIKGRIPLNKLSDIINNKSKLKTK</sequence>
<dbReference type="Proteomes" id="UP000771736">
    <property type="component" value="Unassembled WGS sequence"/>
</dbReference>